<dbReference type="PANTHER" id="PTHR43459:SF1">
    <property type="entry name" value="EG:BACN32G11.4 PROTEIN"/>
    <property type="match status" value="1"/>
</dbReference>
<dbReference type="InterPro" id="IPR037401">
    <property type="entry name" value="SnoaL-like"/>
</dbReference>
<comment type="caution">
    <text evidence="3">The sequence shown here is derived from an EMBL/GenBank/DDBJ whole genome shotgun (WGS) entry which is preliminary data.</text>
</comment>
<dbReference type="CDD" id="cd06558">
    <property type="entry name" value="crotonase-like"/>
    <property type="match status" value="1"/>
</dbReference>
<evidence type="ECO:0000259" key="2">
    <source>
        <dbReference type="Pfam" id="PF12680"/>
    </source>
</evidence>
<dbReference type="Proteomes" id="UP001596302">
    <property type="component" value="Unassembled WGS sequence"/>
</dbReference>
<dbReference type="Gene3D" id="1.10.12.10">
    <property type="entry name" value="Lyase 2-enoyl-coa Hydratase, Chain A, domain 2"/>
    <property type="match status" value="1"/>
</dbReference>
<reference evidence="4" key="1">
    <citation type="journal article" date="2019" name="Int. J. Syst. Evol. Microbiol.">
        <title>The Global Catalogue of Microorganisms (GCM) 10K type strain sequencing project: providing services to taxonomists for standard genome sequencing and annotation.</title>
        <authorList>
            <consortium name="The Broad Institute Genomics Platform"/>
            <consortium name="The Broad Institute Genome Sequencing Center for Infectious Disease"/>
            <person name="Wu L."/>
            <person name="Ma J."/>
        </authorList>
    </citation>
    <scope>NUCLEOTIDE SEQUENCE [LARGE SCALE GENOMIC DNA]</scope>
    <source>
        <strain evidence="4">CCM 8391</strain>
    </source>
</reference>
<dbReference type="Pfam" id="PF00378">
    <property type="entry name" value="ECH_1"/>
    <property type="match status" value="1"/>
</dbReference>
<dbReference type="InterPro" id="IPR001753">
    <property type="entry name" value="Enoyl-CoA_hydra/iso"/>
</dbReference>
<accession>A0ABW1J3N8</accession>
<name>A0ABW1J3N8_9PSEU</name>
<evidence type="ECO:0000256" key="1">
    <source>
        <dbReference type="ARBA" id="ARBA00005254"/>
    </source>
</evidence>
<dbReference type="RefSeq" id="WP_379585037.1">
    <property type="nucleotide sequence ID" value="NZ_JBHSQW010000025.1"/>
</dbReference>
<dbReference type="InterPro" id="IPR032710">
    <property type="entry name" value="NTF2-like_dom_sf"/>
</dbReference>
<evidence type="ECO:0000313" key="3">
    <source>
        <dbReference type="EMBL" id="MFC5995025.1"/>
    </source>
</evidence>
<organism evidence="3 4">
    <name type="scientific">Pseudonocardia hispaniensis</name>
    <dbReference type="NCBI Taxonomy" id="904933"/>
    <lineage>
        <taxon>Bacteria</taxon>
        <taxon>Bacillati</taxon>
        <taxon>Actinomycetota</taxon>
        <taxon>Actinomycetes</taxon>
        <taxon>Pseudonocardiales</taxon>
        <taxon>Pseudonocardiaceae</taxon>
        <taxon>Pseudonocardia</taxon>
    </lineage>
</organism>
<dbReference type="InterPro" id="IPR014748">
    <property type="entry name" value="Enoyl-CoA_hydra_C"/>
</dbReference>
<dbReference type="PANTHER" id="PTHR43459">
    <property type="entry name" value="ENOYL-COA HYDRATASE"/>
    <property type="match status" value="1"/>
</dbReference>
<keyword evidence="4" id="KW-1185">Reference proteome</keyword>
<feature type="domain" description="SnoaL-like" evidence="2">
    <location>
        <begin position="22"/>
        <end position="130"/>
    </location>
</feature>
<comment type="similarity">
    <text evidence="1">Belongs to the enoyl-CoA hydratase/isomerase family.</text>
</comment>
<dbReference type="InterPro" id="IPR029045">
    <property type="entry name" value="ClpP/crotonase-like_dom_sf"/>
</dbReference>
<dbReference type="SUPFAM" id="SSF52096">
    <property type="entry name" value="ClpP/crotonase"/>
    <property type="match status" value="1"/>
</dbReference>
<dbReference type="SUPFAM" id="SSF54427">
    <property type="entry name" value="NTF2-like"/>
    <property type="match status" value="1"/>
</dbReference>
<dbReference type="Gene3D" id="3.90.226.10">
    <property type="entry name" value="2-enoyl-CoA Hydratase, Chain A, domain 1"/>
    <property type="match status" value="1"/>
</dbReference>
<proteinExistence type="inferred from homology"/>
<gene>
    <name evidence="3" type="ORF">ACFQE5_12465</name>
</gene>
<evidence type="ECO:0000313" key="4">
    <source>
        <dbReference type="Proteomes" id="UP001596302"/>
    </source>
</evidence>
<sequence>MTAVPANPDTRVETSGADAEVARRLYDALAAGDTASLGDLLAPEFVGRLADGMPVGVGGEHKGPDEMWRAGWGEIGRHFAVRAVPERFHTVEGGRLLVLGRYRGSGRRGGAELDAGFAHLLTLSEGRITALEQFTDTALWRQAAAPYETLRLTVADGLATVLLDRPAQHNAVDARMGADLVRLTRALAAHRSVRAVLLTGAGPMFSVGGDIEHFRSTAATDLPGALGAMVDDISVVIERLAALDAPVVAAVQGAAAGVGLALVCVSDVVIAAQDAVFTVGYGGIGLTADGGLSWTLPRLVGERRARELLLTGRRLSAAEALDWGLVTRVVPADRLAQEARAEAIRIAAGPTAAFGAVRRLLRDSHDTPLHEQLLAERESIVAAGRSADLQEGLRAFTERRRPDFTGR</sequence>
<dbReference type="Pfam" id="PF12680">
    <property type="entry name" value="SnoaL_2"/>
    <property type="match status" value="1"/>
</dbReference>
<protein>
    <submittedName>
        <fullName evidence="3">Enoyl-CoA hydratase-related protein</fullName>
    </submittedName>
</protein>
<dbReference type="Gene3D" id="3.10.450.50">
    <property type="match status" value="1"/>
</dbReference>
<dbReference type="EMBL" id="JBHSQW010000025">
    <property type="protein sequence ID" value="MFC5995025.1"/>
    <property type="molecule type" value="Genomic_DNA"/>
</dbReference>